<evidence type="ECO:0000313" key="9">
    <source>
        <dbReference type="EMBL" id="HGV54710.1"/>
    </source>
</evidence>
<gene>
    <name evidence="9" type="ORF">ENT73_01295</name>
</gene>
<dbReference type="GO" id="GO:0030313">
    <property type="term" value="C:cell envelope"/>
    <property type="evidence" value="ECO:0007669"/>
    <property type="project" value="UniProtKB-SubCell"/>
</dbReference>
<keyword evidence="5 8" id="KW-0533">Nickel</keyword>
<evidence type="ECO:0000256" key="1">
    <source>
        <dbReference type="ARBA" id="ARBA00001967"/>
    </source>
</evidence>
<evidence type="ECO:0000256" key="2">
    <source>
        <dbReference type="ARBA" id="ARBA00004196"/>
    </source>
</evidence>
<dbReference type="PROSITE" id="PS00507">
    <property type="entry name" value="NI_HGENASE_L_1"/>
    <property type="match status" value="1"/>
</dbReference>
<feature type="binding site" evidence="8">
    <location>
        <position position="65"/>
    </location>
    <ligand>
        <name>Ni(2+)</name>
        <dbReference type="ChEBI" id="CHEBI:49786"/>
    </ligand>
</feature>
<comment type="cofactor">
    <cofactor evidence="1 8">
        <name>Ni(2+)</name>
        <dbReference type="ChEBI" id="CHEBI:49786"/>
    </cofactor>
</comment>
<comment type="similarity">
    <text evidence="3">Belongs to the [NiFe]/[NiFeSe] hydrogenase large subunit family.</text>
</comment>
<dbReference type="GO" id="GO:0016151">
    <property type="term" value="F:nickel cation binding"/>
    <property type="evidence" value="ECO:0007669"/>
    <property type="project" value="InterPro"/>
</dbReference>
<dbReference type="InterPro" id="IPR001501">
    <property type="entry name" value="Ni-dep_hyd_lsu"/>
</dbReference>
<feature type="binding site" evidence="8">
    <location>
        <position position="62"/>
    </location>
    <ligand>
        <name>Mg(2+)</name>
        <dbReference type="ChEBI" id="CHEBI:18420"/>
    </ligand>
</feature>
<comment type="cofactor">
    <cofactor evidence="8">
        <name>Fe cation</name>
        <dbReference type="ChEBI" id="CHEBI:24875"/>
    </cofactor>
</comment>
<evidence type="ECO:0000256" key="7">
    <source>
        <dbReference type="ARBA" id="ARBA00023002"/>
    </source>
</evidence>
<dbReference type="InterPro" id="IPR018194">
    <property type="entry name" value="Ni-dep_hyd_lsu_Ni_BS"/>
</dbReference>
<dbReference type="InterPro" id="IPR029014">
    <property type="entry name" value="NiFe-Hase_large"/>
</dbReference>
<comment type="caution">
    <text evidence="9">The sequence shown here is derived from an EMBL/GenBank/DDBJ whole genome shotgun (WGS) entry which is preliminary data.</text>
</comment>
<organism evidence="9">
    <name type="scientific">Caldimicrobium thiodismutans</name>
    <dbReference type="NCBI Taxonomy" id="1653476"/>
    <lineage>
        <taxon>Bacteria</taxon>
        <taxon>Pseudomonadati</taxon>
        <taxon>Thermodesulfobacteriota</taxon>
        <taxon>Thermodesulfobacteria</taxon>
        <taxon>Thermodesulfobacteriales</taxon>
        <taxon>Thermodesulfobacteriaceae</taxon>
        <taxon>Caldimicrobium</taxon>
    </lineage>
</organism>
<dbReference type="EMBL" id="DSZU01000023">
    <property type="protein sequence ID" value="HGV54710.1"/>
    <property type="molecule type" value="Genomic_DNA"/>
</dbReference>
<keyword evidence="8" id="KW-0460">Magnesium</keyword>
<dbReference type="AlphaFoldDB" id="A0A832GP94"/>
<evidence type="ECO:0000256" key="4">
    <source>
        <dbReference type="ARBA" id="ARBA00011771"/>
    </source>
</evidence>
<dbReference type="Gene3D" id="1.10.645.10">
    <property type="entry name" value="Cytochrome-c3 Hydrogenase, chain B"/>
    <property type="match status" value="1"/>
</dbReference>
<evidence type="ECO:0008006" key="10">
    <source>
        <dbReference type="Google" id="ProtNLM"/>
    </source>
</evidence>
<comment type="subunit">
    <text evidence="4">Heterodimer of a large and a small subunit.</text>
</comment>
<dbReference type="InterPro" id="IPR050867">
    <property type="entry name" value="NiFe/NiFeSe_hydrgnase_LSU"/>
</dbReference>
<keyword evidence="6 8" id="KW-0479">Metal-binding</keyword>
<name>A0A832GP94_9BACT</name>
<accession>A0A832GP94</accession>
<dbReference type="SUPFAM" id="SSF56762">
    <property type="entry name" value="HydB/Nqo4-like"/>
    <property type="match status" value="1"/>
</dbReference>
<comment type="subcellular location">
    <subcellularLocation>
        <location evidence="2">Cell envelope</location>
    </subcellularLocation>
</comment>
<dbReference type="GO" id="GO:0008901">
    <property type="term" value="F:ferredoxin hydrogenase activity"/>
    <property type="evidence" value="ECO:0007669"/>
    <property type="project" value="InterPro"/>
</dbReference>
<evidence type="ECO:0000256" key="5">
    <source>
        <dbReference type="ARBA" id="ARBA00022596"/>
    </source>
</evidence>
<feature type="binding site" evidence="8">
    <location>
        <position position="65"/>
    </location>
    <ligand>
        <name>Fe cation</name>
        <dbReference type="ChEBI" id="CHEBI:24875"/>
    </ligand>
</feature>
<feature type="binding site" evidence="8">
    <location>
        <position position="43"/>
    </location>
    <ligand>
        <name>Mg(2+)</name>
        <dbReference type="ChEBI" id="CHEBI:18420"/>
    </ligand>
</feature>
<dbReference type="PANTHER" id="PTHR42958">
    <property type="entry name" value="HYDROGENASE-2 LARGE CHAIN"/>
    <property type="match status" value="1"/>
</dbReference>
<keyword evidence="8" id="KW-0408">Iron</keyword>
<evidence type="ECO:0000256" key="8">
    <source>
        <dbReference type="PIRSR" id="PIRSR601501-1"/>
    </source>
</evidence>
<keyword evidence="7" id="KW-0560">Oxidoreductase</keyword>
<proteinExistence type="inferred from homology"/>
<protein>
    <recommendedName>
        <fullName evidence="10">Nickel-dependent hydrogenase large subunit</fullName>
    </recommendedName>
</protein>
<evidence type="ECO:0000256" key="6">
    <source>
        <dbReference type="ARBA" id="ARBA00022723"/>
    </source>
</evidence>
<reference evidence="9" key="1">
    <citation type="journal article" date="2020" name="mSystems">
        <title>Genome- and Community-Level Interaction Insights into Carbon Utilization and Element Cycling Functions of Hydrothermarchaeota in Hydrothermal Sediment.</title>
        <authorList>
            <person name="Zhou Z."/>
            <person name="Liu Y."/>
            <person name="Xu W."/>
            <person name="Pan J."/>
            <person name="Luo Z.H."/>
            <person name="Li M."/>
        </authorList>
    </citation>
    <scope>NUCLEOTIDE SEQUENCE [LARGE SCALE GENOMIC DNA]</scope>
    <source>
        <strain evidence="9">SpSt-605</strain>
    </source>
</reference>
<sequence>MKKETIIIEPFTRIEGHLRVEIGLKKAQVSSARLSGMMWRGLELILKGKTPKEATTIVQRICGVCPVAHAIASSRAVESAYGWAIPPLAQKVRNILTAVSTIHDHLVHFYFMSLPDWINPKEIKKANLEKALYLGLDFYNTSKENLSEELKNYMHYFDKLERTPFFRGPHKEHPALKASPEEGLLLVCHSLKALQVQRLVNKLINIFGGSSPHVLSITPGGVKIKFEGRGVSFLDQEMFSLAEHLLKEVEFYLLDYYLKDALFLGRIYPEWFHIGSGPKNYPLFPEFPKASLLDTEILPGGIILEDKVIKIITGVDYSLQTDLWEDISHSWFADTNDARDPTPCGEVLPPSFAGERYNYVLAPRYSH</sequence>
<dbReference type="PANTHER" id="PTHR42958:SF2">
    <property type="entry name" value="UPTAKE HYDROGENASE LARGE SUBUNIT"/>
    <property type="match status" value="1"/>
</dbReference>
<evidence type="ECO:0000256" key="3">
    <source>
        <dbReference type="ARBA" id="ARBA00009292"/>
    </source>
</evidence>
<dbReference type="Pfam" id="PF00374">
    <property type="entry name" value="NiFeSe_Hases"/>
    <property type="match status" value="1"/>
</dbReference>